<keyword evidence="2" id="KW-0732">Signal</keyword>
<feature type="signal peptide" evidence="2">
    <location>
        <begin position="1"/>
        <end position="16"/>
    </location>
</feature>
<evidence type="ECO:0000256" key="2">
    <source>
        <dbReference type="SAM" id="SignalP"/>
    </source>
</evidence>
<name>A0A9J6GY08_HAELO</name>
<evidence type="ECO:0000313" key="4">
    <source>
        <dbReference type="EMBL" id="KAH9379560.1"/>
    </source>
</evidence>
<feature type="chain" id="PRO_5039908379" description="Transposable element P transposase-like RNase H domain-containing protein" evidence="2">
    <location>
        <begin position="17"/>
        <end position="278"/>
    </location>
</feature>
<dbReference type="AlphaFoldDB" id="A0A9J6GY08"/>
<evidence type="ECO:0000313" key="5">
    <source>
        <dbReference type="Proteomes" id="UP000821853"/>
    </source>
</evidence>
<comment type="caution">
    <text evidence="4">The sequence shown here is derived from an EMBL/GenBank/DDBJ whole genome shotgun (WGS) entry which is preliminary data.</text>
</comment>
<evidence type="ECO:0000259" key="3">
    <source>
        <dbReference type="Pfam" id="PF21787"/>
    </source>
</evidence>
<protein>
    <recommendedName>
        <fullName evidence="3">Transposable element P transposase-like RNase H domain-containing protein</fullName>
    </recommendedName>
</protein>
<feature type="compositionally biased region" description="Basic residues" evidence="1">
    <location>
        <begin position="33"/>
        <end position="48"/>
    </location>
</feature>
<feature type="region of interest" description="Disordered" evidence="1">
    <location>
        <begin position="20"/>
        <end position="58"/>
    </location>
</feature>
<dbReference type="Pfam" id="PF21787">
    <property type="entry name" value="TNP-like_RNaseH_N"/>
    <property type="match status" value="1"/>
</dbReference>
<feature type="domain" description="Transposable element P transposase-like RNase H" evidence="3">
    <location>
        <begin position="84"/>
        <end position="214"/>
    </location>
</feature>
<accession>A0A9J6GY08</accession>
<evidence type="ECO:0000256" key="1">
    <source>
        <dbReference type="SAM" id="MobiDB-lite"/>
    </source>
</evidence>
<reference evidence="4 5" key="1">
    <citation type="journal article" date="2020" name="Cell">
        <title>Large-Scale Comparative Analyses of Tick Genomes Elucidate Their Genetic Diversity and Vector Capacities.</title>
        <authorList>
            <consortium name="Tick Genome and Microbiome Consortium (TIGMIC)"/>
            <person name="Jia N."/>
            <person name="Wang J."/>
            <person name="Shi W."/>
            <person name="Du L."/>
            <person name="Sun Y."/>
            <person name="Zhan W."/>
            <person name="Jiang J.F."/>
            <person name="Wang Q."/>
            <person name="Zhang B."/>
            <person name="Ji P."/>
            <person name="Bell-Sakyi L."/>
            <person name="Cui X.M."/>
            <person name="Yuan T.T."/>
            <person name="Jiang B.G."/>
            <person name="Yang W.F."/>
            <person name="Lam T.T."/>
            <person name="Chang Q.C."/>
            <person name="Ding S.J."/>
            <person name="Wang X.J."/>
            <person name="Zhu J.G."/>
            <person name="Ruan X.D."/>
            <person name="Zhao L."/>
            <person name="Wei J.T."/>
            <person name="Ye R.Z."/>
            <person name="Que T.C."/>
            <person name="Du C.H."/>
            <person name="Zhou Y.H."/>
            <person name="Cheng J.X."/>
            <person name="Dai P.F."/>
            <person name="Guo W.B."/>
            <person name="Han X.H."/>
            <person name="Huang E.J."/>
            <person name="Li L.F."/>
            <person name="Wei W."/>
            <person name="Gao Y.C."/>
            <person name="Liu J.Z."/>
            <person name="Shao H.Z."/>
            <person name="Wang X."/>
            <person name="Wang C.C."/>
            <person name="Yang T.C."/>
            <person name="Huo Q.B."/>
            <person name="Li W."/>
            <person name="Chen H.Y."/>
            <person name="Chen S.E."/>
            <person name="Zhou L.G."/>
            <person name="Ni X.B."/>
            <person name="Tian J.H."/>
            <person name="Sheng Y."/>
            <person name="Liu T."/>
            <person name="Pan Y.S."/>
            <person name="Xia L.Y."/>
            <person name="Li J."/>
            <person name="Zhao F."/>
            <person name="Cao W.C."/>
        </authorList>
    </citation>
    <scope>NUCLEOTIDE SEQUENCE [LARGE SCALE GENOMIC DNA]</scope>
    <source>
        <strain evidence="4">HaeL-2018</strain>
    </source>
</reference>
<dbReference type="OrthoDB" id="6775048at2759"/>
<gene>
    <name evidence="4" type="ORF">HPB48_021244</name>
</gene>
<dbReference type="InterPro" id="IPR048365">
    <property type="entry name" value="TNP-like_RNaseH_N"/>
</dbReference>
<dbReference type="Proteomes" id="UP000821853">
    <property type="component" value="Chromosome 8"/>
</dbReference>
<sequence>MKAVFILALICAVAYANDEEPQAQEQQGEHSQHPHHHHHHHHGHHNHSVCRQDKAGSGPKATVATRLAFSRILLRRLQNIHFLPGILLEVLDVLKRKVEAMVDIEKDCVLFMDEMEIAQGYAYDRSLDYLFGTTTLPDTPDKVAIHALVFMVGGLNKRYKQVIAYHFTCRSIDGRLLKELVFSLAEMLHNISLRVLVVTSDMGSANRAVWNLLGYSSHRNSEPVCSVPHPHLEADQFGISVDVQHRRVKSVYGTVTALVFDDAFVCVSVLFFDQLVRA</sequence>
<keyword evidence="5" id="KW-1185">Reference proteome</keyword>
<dbReference type="EMBL" id="JABSTR010000010">
    <property type="protein sequence ID" value="KAH9379560.1"/>
    <property type="molecule type" value="Genomic_DNA"/>
</dbReference>
<proteinExistence type="predicted"/>
<organism evidence="4 5">
    <name type="scientific">Haemaphysalis longicornis</name>
    <name type="common">Bush tick</name>
    <dbReference type="NCBI Taxonomy" id="44386"/>
    <lineage>
        <taxon>Eukaryota</taxon>
        <taxon>Metazoa</taxon>
        <taxon>Ecdysozoa</taxon>
        <taxon>Arthropoda</taxon>
        <taxon>Chelicerata</taxon>
        <taxon>Arachnida</taxon>
        <taxon>Acari</taxon>
        <taxon>Parasitiformes</taxon>
        <taxon>Ixodida</taxon>
        <taxon>Ixodoidea</taxon>
        <taxon>Ixodidae</taxon>
        <taxon>Haemaphysalinae</taxon>
        <taxon>Haemaphysalis</taxon>
    </lineage>
</organism>
<dbReference type="VEuPathDB" id="VectorBase:HLOH_059380"/>